<organism evidence="2 3">
    <name type="scientific">Mycena metata</name>
    <dbReference type="NCBI Taxonomy" id="1033252"/>
    <lineage>
        <taxon>Eukaryota</taxon>
        <taxon>Fungi</taxon>
        <taxon>Dikarya</taxon>
        <taxon>Basidiomycota</taxon>
        <taxon>Agaricomycotina</taxon>
        <taxon>Agaricomycetes</taxon>
        <taxon>Agaricomycetidae</taxon>
        <taxon>Agaricales</taxon>
        <taxon>Marasmiineae</taxon>
        <taxon>Mycenaceae</taxon>
        <taxon>Mycena</taxon>
    </lineage>
</organism>
<comment type="caution">
    <text evidence="2">The sequence shown here is derived from an EMBL/GenBank/DDBJ whole genome shotgun (WGS) entry which is preliminary data.</text>
</comment>
<evidence type="ECO:0000256" key="1">
    <source>
        <dbReference type="SAM" id="MobiDB-lite"/>
    </source>
</evidence>
<proteinExistence type="predicted"/>
<keyword evidence="3" id="KW-1185">Reference proteome</keyword>
<dbReference type="SUPFAM" id="SSF81383">
    <property type="entry name" value="F-box domain"/>
    <property type="match status" value="1"/>
</dbReference>
<reference evidence="2" key="1">
    <citation type="submission" date="2023-03" db="EMBL/GenBank/DDBJ databases">
        <title>Massive genome expansion in bonnet fungi (Mycena s.s.) driven by repeated elements and novel gene families across ecological guilds.</title>
        <authorList>
            <consortium name="Lawrence Berkeley National Laboratory"/>
            <person name="Harder C.B."/>
            <person name="Miyauchi S."/>
            <person name="Viragh M."/>
            <person name="Kuo A."/>
            <person name="Thoen E."/>
            <person name="Andreopoulos B."/>
            <person name="Lu D."/>
            <person name="Skrede I."/>
            <person name="Drula E."/>
            <person name="Henrissat B."/>
            <person name="Morin E."/>
            <person name="Kohler A."/>
            <person name="Barry K."/>
            <person name="LaButti K."/>
            <person name="Morin E."/>
            <person name="Salamov A."/>
            <person name="Lipzen A."/>
            <person name="Mereny Z."/>
            <person name="Hegedus B."/>
            <person name="Baldrian P."/>
            <person name="Stursova M."/>
            <person name="Weitz H."/>
            <person name="Taylor A."/>
            <person name="Grigoriev I.V."/>
            <person name="Nagy L.G."/>
            <person name="Martin F."/>
            <person name="Kauserud H."/>
        </authorList>
    </citation>
    <scope>NUCLEOTIDE SEQUENCE</scope>
    <source>
        <strain evidence="2">CBHHK182m</strain>
    </source>
</reference>
<evidence type="ECO:0008006" key="4">
    <source>
        <dbReference type="Google" id="ProtNLM"/>
    </source>
</evidence>
<accession>A0AAD7IIB6</accession>
<dbReference type="InterPro" id="IPR036047">
    <property type="entry name" value="F-box-like_dom_sf"/>
</dbReference>
<dbReference type="AlphaFoldDB" id="A0AAD7IIB6"/>
<protein>
    <recommendedName>
        <fullName evidence="4">F-box domain-containing protein</fullName>
    </recommendedName>
</protein>
<gene>
    <name evidence="2" type="ORF">B0H16DRAFT_1423368</name>
</gene>
<feature type="region of interest" description="Disordered" evidence="1">
    <location>
        <begin position="384"/>
        <end position="414"/>
    </location>
</feature>
<name>A0AAD7IIB6_9AGAR</name>
<dbReference type="Proteomes" id="UP001215598">
    <property type="component" value="Unassembled WGS sequence"/>
</dbReference>
<evidence type="ECO:0000313" key="3">
    <source>
        <dbReference type="Proteomes" id="UP001215598"/>
    </source>
</evidence>
<sequence length="414" mass="46363">MAADRERLAGRIIDLDCSIPSRALRAEKKLLEAEQGTLQDRLDAYTYPVLTLPPEIVSEIFLHFLPVYPKRAPHTGLLSPITLGQICRLWREIALSTPRLWRTFGIFERQTGRSVLRDRADQVRVEAAPRRSGFCPLSVELDYVRANAPQVFETLIAHRARWQHLKLFPHTRDHLVAIGGPFPLLRTLTTSALMLCDDAGIHRSTAFHGSPLLHRVAIERYYEIFHDMLPWSQLTVLVIQGIGTDQCIKILILAPLLVYCDLYLDAGNTEDKTSRHIGLAHMKHFKLRGQTPLLNPLSILWLPALQRLQIDEACLRPNPVTALRSLLSHWGSGPHEIRIGFPSRPIGRYTAALPSVVFTSTSQPAVGLGFLDLRSTNLGIEAASIDEEGDWEEASSSEDEEFDAQADDTGDGSE</sequence>
<dbReference type="Gene3D" id="1.20.1280.50">
    <property type="match status" value="1"/>
</dbReference>
<evidence type="ECO:0000313" key="2">
    <source>
        <dbReference type="EMBL" id="KAJ7742555.1"/>
    </source>
</evidence>
<dbReference type="EMBL" id="JARKIB010000094">
    <property type="protein sequence ID" value="KAJ7742555.1"/>
    <property type="molecule type" value="Genomic_DNA"/>
</dbReference>